<keyword evidence="5" id="KW-0256">Endoplasmic reticulum</keyword>
<protein>
    <recommendedName>
        <fullName evidence="9">BOS complex subunit TMEM147</fullName>
    </recommendedName>
    <alternativeName>
        <fullName evidence="10">Transmembrane protein 147</fullName>
    </alternativeName>
</protein>
<dbReference type="GO" id="GO:0005886">
    <property type="term" value="C:plasma membrane"/>
    <property type="evidence" value="ECO:0007669"/>
    <property type="project" value="UniProtKB-SubCell"/>
</dbReference>
<evidence type="ECO:0000256" key="5">
    <source>
        <dbReference type="ARBA" id="ARBA00022824"/>
    </source>
</evidence>
<feature type="transmembrane region" description="Helical" evidence="11">
    <location>
        <begin position="143"/>
        <end position="160"/>
    </location>
</feature>
<keyword evidence="13" id="KW-1185">Reference proteome</keyword>
<evidence type="ECO:0000256" key="3">
    <source>
        <dbReference type="ARBA" id="ARBA00022475"/>
    </source>
</evidence>
<evidence type="ECO:0000313" key="12">
    <source>
        <dbReference type="EMBL" id="CAG9311498.1"/>
    </source>
</evidence>
<dbReference type="InterPro" id="IPR019164">
    <property type="entry name" value="TMEM147"/>
</dbReference>
<dbReference type="PANTHER" id="PTHR12869:SF0">
    <property type="entry name" value="BOS COMPLEX SUBUNIT TMEM147"/>
    <property type="match status" value="1"/>
</dbReference>
<accession>A0AAU9IT76</accession>
<feature type="transmembrane region" description="Helical" evidence="11">
    <location>
        <begin position="197"/>
        <end position="220"/>
    </location>
</feature>
<name>A0AAU9IT76_9CILI</name>
<dbReference type="GO" id="GO:0005789">
    <property type="term" value="C:endoplasmic reticulum membrane"/>
    <property type="evidence" value="ECO:0007669"/>
    <property type="project" value="UniProtKB-SubCell"/>
</dbReference>
<feature type="transmembrane region" description="Helical" evidence="11">
    <location>
        <begin position="6"/>
        <end position="26"/>
    </location>
</feature>
<dbReference type="Proteomes" id="UP001162131">
    <property type="component" value="Unassembled WGS sequence"/>
</dbReference>
<keyword evidence="3" id="KW-1003">Cell membrane</keyword>
<evidence type="ECO:0000256" key="1">
    <source>
        <dbReference type="ARBA" id="ARBA00004477"/>
    </source>
</evidence>
<evidence type="ECO:0000256" key="2">
    <source>
        <dbReference type="ARBA" id="ARBA00004651"/>
    </source>
</evidence>
<proteinExistence type="inferred from homology"/>
<feature type="transmembrane region" description="Helical" evidence="11">
    <location>
        <begin position="68"/>
        <end position="87"/>
    </location>
</feature>
<gene>
    <name evidence="12" type="ORF">BSTOLATCC_MIC3787</name>
</gene>
<evidence type="ECO:0000256" key="8">
    <source>
        <dbReference type="ARBA" id="ARBA00034739"/>
    </source>
</evidence>
<evidence type="ECO:0000256" key="7">
    <source>
        <dbReference type="ARBA" id="ARBA00023136"/>
    </source>
</evidence>
<keyword evidence="4 11" id="KW-0812">Transmembrane</keyword>
<comment type="similarity">
    <text evidence="8">Belongs to the TMEM147 family.</text>
</comment>
<feature type="transmembrane region" description="Helical" evidence="11">
    <location>
        <begin position="33"/>
        <end position="56"/>
    </location>
</feature>
<evidence type="ECO:0000256" key="4">
    <source>
        <dbReference type="ARBA" id="ARBA00022692"/>
    </source>
</evidence>
<comment type="caution">
    <text evidence="12">The sequence shown here is derived from an EMBL/GenBank/DDBJ whole genome shotgun (WGS) entry which is preliminary data.</text>
</comment>
<dbReference type="AlphaFoldDB" id="A0AAU9IT76"/>
<evidence type="ECO:0000256" key="9">
    <source>
        <dbReference type="ARBA" id="ARBA00034846"/>
    </source>
</evidence>
<comment type="subcellular location">
    <subcellularLocation>
        <location evidence="2">Cell membrane</location>
        <topology evidence="2">Multi-pass membrane protein</topology>
    </subcellularLocation>
    <subcellularLocation>
        <location evidence="1">Endoplasmic reticulum membrane</location>
        <topology evidence="1">Multi-pass membrane protein</topology>
    </subcellularLocation>
</comment>
<keyword evidence="7 11" id="KW-0472">Membrane</keyword>
<evidence type="ECO:0000313" key="13">
    <source>
        <dbReference type="Proteomes" id="UP001162131"/>
    </source>
</evidence>
<evidence type="ECO:0000256" key="11">
    <source>
        <dbReference type="SAM" id="Phobius"/>
    </source>
</evidence>
<keyword evidence="6 11" id="KW-1133">Transmembrane helix</keyword>
<dbReference type="PANTHER" id="PTHR12869">
    <property type="entry name" value="SMALL SEVEN TRANSMEMBRANE DOMAIN-CONTAINING PROTEIN"/>
    <property type="match status" value="1"/>
</dbReference>
<evidence type="ECO:0000256" key="6">
    <source>
        <dbReference type="ARBA" id="ARBA00022989"/>
    </source>
</evidence>
<sequence length="221" mass="24251">MAFLHLVNCVILTFAPIFLIFNTTSLHEHGFKICISGVIGYIISAAIKLLVYATFVPAYETWTLYAEVIKEAIGVIDVYILIWVLDWKLSKVGDSRSRILGIGLGWALGEMILSHLLIFLFNAGGGEFTWEYLQRAIHANCEIAQLISFVCIVGAFKLFSASLKIPSFVLLGVKIVGFPIIKGLLLQKGLLAEWSSLAFEGVYSGVLALATKVLIDIALVI</sequence>
<evidence type="ECO:0000256" key="10">
    <source>
        <dbReference type="ARBA" id="ARBA00034899"/>
    </source>
</evidence>
<organism evidence="12 13">
    <name type="scientific">Blepharisma stoltei</name>
    <dbReference type="NCBI Taxonomy" id="1481888"/>
    <lineage>
        <taxon>Eukaryota</taxon>
        <taxon>Sar</taxon>
        <taxon>Alveolata</taxon>
        <taxon>Ciliophora</taxon>
        <taxon>Postciliodesmatophora</taxon>
        <taxon>Heterotrichea</taxon>
        <taxon>Heterotrichida</taxon>
        <taxon>Blepharismidae</taxon>
        <taxon>Blepharisma</taxon>
    </lineage>
</organism>
<dbReference type="EMBL" id="CAJZBQ010000004">
    <property type="protein sequence ID" value="CAG9311498.1"/>
    <property type="molecule type" value="Genomic_DNA"/>
</dbReference>
<feature type="transmembrane region" description="Helical" evidence="11">
    <location>
        <begin position="167"/>
        <end position="185"/>
    </location>
</feature>
<feature type="transmembrane region" description="Helical" evidence="11">
    <location>
        <begin position="99"/>
        <end position="123"/>
    </location>
</feature>
<reference evidence="12" key="1">
    <citation type="submission" date="2021-09" db="EMBL/GenBank/DDBJ databases">
        <authorList>
            <consortium name="AG Swart"/>
            <person name="Singh M."/>
            <person name="Singh A."/>
            <person name="Seah K."/>
            <person name="Emmerich C."/>
        </authorList>
    </citation>
    <scope>NUCLEOTIDE SEQUENCE</scope>
    <source>
        <strain evidence="12">ATCC30299</strain>
    </source>
</reference>
<dbReference type="Pfam" id="PF09767">
    <property type="entry name" value="DUF2053"/>
    <property type="match status" value="1"/>
</dbReference>